<dbReference type="SUPFAM" id="SSF56601">
    <property type="entry name" value="beta-lactamase/transpeptidase-like"/>
    <property type="match status" value="1"/>
</dbReference>
<dbReference type="OrthoDB" id="5946976at2759"/>
<keyword evidence="5" id="KW-1185">Reference proteome</keyword>
<dbReference type="EMBL" id="KI669501">
    <property type="protein sequence ID" value="OCF34086.1"/>
    <property type="molecule type" value="Genomic_DNA"/>
</dbReference>
<proteinExistence type="inferred from homology"/>
<evidence type="ECO:0000259" key="3">
    <source>
        <dbReference type="Pfam" id="PF00144"/>
    </source>
</evidence>
<evidence type="ECO:0000313" key="5">
    <source>
        <dbReference type="Proteomes" id="UP000092666"/>
    </source>
</evidence>
<name>A0A1B9GST5_9TREE</name>
<sequence>MEQSTPSLTPETHQWLNSLRERYDVPGLSVVIVTSPEFVSADNIRETVLNRSQRTGGKEESQWKSEIFTSGIADLEDHPLTSRSLFSIASNTKLFTALSLGLLIDRKTEIPSIWSGITSADGKVLEWDTQMKDILPGWGMADRAAGEEATLKDLLTMRTGVPFHGQAPSYSEFDKALSSLRDLPLSAPFRSEWQYNNAHYDLLGHVVSRLSGKALDQFVKDEILDPLGMSSAAYDSLEARSTGRLTTAFIRSGRVPQHQVPRDETKLEDEQLSEGELTIVRRRLERKSIGWWTKGRGEASWGGSGLIMDSVDVARWLRELLSPSVLPKHILAECSTPHIPSHHLVFREMSDTYYGYGQWSSNYRGYKVISHYGYNLGQQTVFVRIPEKGIAIGALNTDDEIGQSINEIVVYRALDELLGLAPKKQDWEREILGAWKKEQESDSGALLNEDRDHHNLKAENREEGPDLVVRDSVVGQFHHPAWGVMELCAFEPETNAQHSHLIQLLLSSVSDIIQPYSIAIMPGREDWYLLLSPTRDRDTQKSQNEVRYTTIQIHDHHSSTGVVKDGIARLLHWGDAWVDERGFGLFDNFWGTYGASSKTRSLYRRSVDKVQKQRQQGAKVGAPAAPAPAVTETRGGMNDPKDSAEVWFDRIHP</sequence>
<evidence type="ECO:0000313" key="4">
    <source>
        <dbReference type="EMBL" id="OCF34086.1"/>
    </source>
</evidence>
<dbReference type="InterPro" id="IPR012338">
    <property type="entry name" value="Beta-lactam/transpept-like"/>
</dbReference>
<reference evidence="4 5" key="1">
    <citation type="submission" date="2013-07" db="EMBL/GenBank/DDBJ databases">
        <title>The Genome Sequence of Cryptococcus heveanensis BCC8398.</title>
        <authorList>
            <consortium name="The Broad Institute Genome Sequencing Platform"/>
            <person name="Cuomo C."/>
            <person name="Litvintseva A."/>
            <person name="Chen Y."/>
            <person name="Heitman J."/>
            <person name="Sun S."/>
            <person name="Springer D."/>
            <person name="Dromer F."/>
            <person name="Young S.K."/>
            <person name="Zeng Q."/>
            <person name="Gargeya S."/>
            <person name="Fitzgerald M."/>
            <person name="Abouelleil A."/>
            <person name="Alvarado L."/>
            <person name="Berlin A.M."/>
            <person name="Chapman S.B."/>
            <person name="Dewar J."/>
            <person name="Goldberg J."/>
            <person name="Griggs A."/>
            <person name="Gujja S."/>
            <person name="Hansen M."/>
            <person name="Howarth C."/>
            <person name="Imamovic A."/>
            <person name="Larimer J."/>
            <person name="McCowan C."/>
            <person name="Murphy C."/>
            <person name="Pearson M."/>
            <person name="Priest M."/>
            <person name="Roberts A."/>
            <person name="Saif S."/>
            <person name="Shea T."/>
            <person name="Sykes S."/>
            <person name="Wortman J."/>
            <person name="Nusbaum C."/>
            <person name="Birren B."/>
        </authorList>
    </citation>
    <scope>NUCLEOTIDE SEQUENCE [LARGE SCALE GENOMIC DNA]</scope>
    <source>
        <strain evidence="4 5">BCC8398</strain>
    </source>
</reference>
<dbReference type="InterPro" id="IPR050491">
    <property type="entry name" value="AmpC-like"/>
</dbReference>
<accession>A0A1B9GST5</accession>
<reference evidence="5" key="2">
    <citation type="submission" date="2013-12" db="EMBL/GenBank/DDBJ databases">
        <title>Evolution of pathogenesis and genome organization in the Tremellales.</title>
        <authorList>
            <person name="Cuomo C."/>
            <person name="Litvintseva A."/>
            <person name="Heitman J."/>
            <person name="Chen Y."/>
            <person name="Sun S."/>
            <person name="Springer D."/>
            <person name="Dromer F."/>
            <person name="Young S."/>
            <person name="Zeng Q."/>
            <person name="Chapman S."/>
            <person name="Gujja S."/>
            <person name="Saif S."/>
            <person name="Birren B."/>
        </authorList>
    </citation>
    <scope>NUCLEOTIDE SEQUENCE [LARGE SCALE GENOMIC DNA]</scope>
    <source>
        <strain evidence="5">BCC8398</strain>
    </source>
</reference>
<gene>
    <name evidence="4" type="ORF">I316_04033</name>
</gene>
<dbReference type="Proteomes" id="UP000092666">
    <property type="component" value="Unassembled WGS sequence"/>
</dbReference>
<feature type="region of interest" description="Disordered" evidence="2">
    <location>
        <begin position="610"/>
        <end position="643"/>
    </location>
</feature>
<dbReference type="InterPro" id="IPR001466">
    <property type="entry name" value="Beta-lactam-related"/>
</dbReference>
<feature type="domain" description="Beta-lactamase-related" evidence="3">
    <location>
        <begin position="17"/>
        <end position="397"/>
    </location>
</feature>
<dbReference type="PANTHER" id="PTHR46825">
    <property type="entry name" value="D-ALANYL-D-ALANINE-CARBOXYPEPTIDASE/ENDOPEPTIDASE AMPH"/>
    <property type="match status" value="1"/>
</dbReference>
<dbReference type="AlphaFoldDB" id="A0A1B9GST5"/>
<dbReference type="PANTHER" id="PTHR46825:SF15">
    <property type="entry name" value="BETA-LACTAMASE-RELATED DOMAIN-CONTAINING PROTEIN"/>
    <property type="match status" value="1"/>
</dbReference>
<evidence type="ECO:0000256" key="2">
    <source>
        <dbReference type="SAM" id="MobiDB-lite"/>
    </source>
</evidence>
<evidence type="ECO:0000256" key="1">
    <source>
        <dbReference type="ARBA" id="ARBA00038215"/>
    </source>
</evidence>
<organism evidence="4 5">
    <name type="scientific">Kwoniella heveanensis BCC8398</name>
    <dbReference type="NCBI Taxonomy" id="1296120"/>
    <lineage>
        <taxon>Eukaryota</taxon>
        <taxon>Fungi</taxon>
        <taxon>Dikarya</taxon>
        <taxon>Basidiomycota</taxon>
        <taxon>Agaricomycotina</taxon>
        <taxon>Tremellomycetes</taxon>
        <taxon>Tremellales</taxon>
        <taxon>Cryptococcaceae</taxon>
        <taxon>Kwoniella</taxon>
    </lineage>
</organism>
<comment type="similarity">
    <text evidence="1">Belongs to the peptidase S12 family.</text>
</comment>
<dbReference type="Gene3D" id="3.40.710.10">
    <property type="entry name" value="DD-peptidase/beta-lactamase superfamily"/>
    <property type="match status" value="1"/>
</dbReference>
<dbReference type="Pfam" id="PF00144">
    <property type="entry name" value="Beta-lactamase"/>
    <property type="match status" value="1"/>
</dbReference>
<dbReference type="STRING" id="1296120.A0A1B9GST5"/>
<protein>
    <recommendedName>
        <fullName evidence="3">Beta-lactamase-related domain-containing protein</fullName>
    </recommendedName>
</protein>